<evidence type="ECO:0000313" key="2">
    <source>
        <dbReference type="Proteomes" id="UP001165190"/>
    </source>
</evidence>
<name>A0A9W7HSE6_HIBTR</name>
<evidence type="ECO:0000313" key="1">
    <source>
        <dbReference type="EMBL" id="GMI82561.1"/>
    </source>
</evidence>
<organism evidence="1 2">
    <name type="scientific">Hibiscus trionum</name>
    <name type="common">Flower of an hour</name>
    <dbReference type="NCBI Taxonomy" id="183268"/>
    <lineage>
        <taxon>Eukaryota</taxon>
        <taxon>Viridiplantae</taxon>
        <taxon>Streptophyta</taxon>
        <taxon>Embryophyta</taxon>
        <taxon>Tracheophyta</taxon>
        <taxon>Spermatophyta</taxon>
        <taxon>Magnoliopsida</taxon>
        <taxon>eudicotyledons</taxon>
        <taxon>Gunneridae</taxon>
        <taxon>Pentapetalae</taxon>
        <taxon>rosids</taxon>
        <taxon>malvids</taxon>
        <taxon>Malvales</taxon>
        <taxon>Malvaceae</taxon>
        <taxon>Malvoideae</taxon>
        <taxon>Hibiscus</taxon>
    </lineage>
</organism>
<reference evidence="1" key="1">
    <citation type="submission" date="2023-05" db="EMBL/GenBank/DDBJ databases">
        <title>Genome and transcriptome analyses reveal genes involved in the formation of fine ridges on petal epidermal cells in Hibiscus trionum.</title>
        <authorList>
            <person name="Koshimizu S."/>
            <person name="Masuda S."/>
            <person name="Ishii T."/>
            <person name="Shirasu K."/>
            <person name="Hoshino A."/>
            <person name="Arita M."/>
        </authorList>
    </citation>
    <scope>NUCLEOTIDE SEQUENCE</scope>
    <source>
        <strain evidence="1">Hamamatsu line</strain>
    </source>
</reference>
<gene>
    <name evidence="1" type="ORF">HRI_001925400</name>
</gene>
<dbReference type="EMBL" id="BSYR01000019">
    <property type="protein sequence ID" value="GMI82561.1"/>
    <property type="molecule type" value="Genomic_DNA"/>
</dbReference>
<dbReference type="Proteomes" id="UP001165190">
    <property type="component" value="Unassembled WGS sequence"/>
</dbReference>
<protein>
    <submittedName>
        <fullName evidence="1">Uncharacterized protein</fullName>
    </submittedName>
</protein>
<comment type="caution">
    <text evidence="1">The sequence shown here is derived from an EMBL/GenBank/DDBJ whole genome shotgun (WGS) entry which is preliminary data.</text>
</comment>
<dbReference type="AlphaFoldDB" id="A0A9W7HSE6"/>
<keyword evidence="2" id="KW-1185">Reference proteome</keyword>
<sequence length="66" mass="7369">MVEPQPSFLAYREASFGHGIFGSVSRTEHMPTSVDTEIKIDMLSNLILSGFTTDIETPLRNLLKTQ</sequence>
<proteinExistence type="predicted"/>
<accession>A0A9W7HSE6</accession>